<gene>
    <name evidence="8" type="ORF">EDS130_LOCUS21191</name>
</gene>
<comment type="caution">
    <text evidence="8">The sequence shown here is derived from an EMBL/GenBank/DDBJ whole genome shotgun (WGS) entry which is preliminary data.</text>
</comment>
<dbReference type="Pfam" id="PF01781">
    <property type="entry name" value="Ribosomal_L38e"/>
    <property type="match status" value="1"/>
</dbReference>
<dbReference type="GO" id="GO:0006412">
    <property type="term" value="P:translation"/>
    <property type="evidence" value="ECO:0007669"/>
    <property type="project" value="InterPro"/>
</dbReference>
<evidence type="ECO:0000256" key="2">
    <source>
        <dbReference type="ARBA" id="ARBA00022980"/>
    </source>
</evidence>
<dbReference type="EMBL" id="CAJNOJ010000106">
    <property type="protein sequence ID" value="CAF1123670.1"/>
    <property type="molecule type" value="Genomic_DNA"/>
</dbReference>
<feature type="domain" description="EMC1 first beta-propeller" evidence="7">
    <location>
        <begin position="96"/>
        <end position="143"/>
    </location>
</feature>
<organism evidence="8 9">
    <name type="scientific">Adineta ricciae</name>
    <name type="common">Rotifer</name>
    <dbReference type="NCBI Taxonomy" id="249248"/>
    <lineage>
        <taxon>Eukaryota</taxon>
        <taxon>Metazoa</taxon>
        <taxon>Spiralia</taxon>
        <taxon>Gnathifera</taxon>
        <taxon>Rotifera</taxon>
        <taxon>Eurotatoria</taxon>
        <taxon>Bdelloidea</taxon>
        <taxon>Adinetida</taxon>
        <taxon>Adinetidae</taxon>
        <taxon>Adineta</taxon>
    </lineage>
</organism>
<dbReference type="GO" id="GO:0003735">
    <property type="term" value="F:structural constituent of ribosome"/>
    <property type="evidence" value="ECO:0007669"/>
    <property type="project" value="InterPro"/>
</dbReference>
<dbReference type="InterPro" id="IPR038464">
    <property type="entry name" value="Ribosomal_eL38_sf"/>
</dbReference>
<comment type="similarity">
    <text evidence="1 6">Belongs to the eukaryotic ribosomal protein eL38 family.</text>
</comment>
<proteinExistence type="inferred from homology"/>
<evidence type="ECO:0000256" key="5">
    <source>
        <dbReference type="ARBA" id="ARBA00035338"/>
    </source>
</evidence>
<dbReference type="InterPro" id="IPR002675">
    <property type="entry name" value="Ribosomal_eL38"/>
</dbReference>
<sequence>MPKEIKDIKDFLLVARRKDAKSVTIKRNPERSTRQGNTKFKVRCSRYLYTLIVADKEKAEKLKQSLPPGLNMKLSFDFLVICLCAIILAPGKVNSLFEDQVGKFDWQRQHIGFIDDSHQPSGSTNRIIVASRDNVLASLDLSSRQMGNYLITVLSFYYLKQS</sequence>
<dbReference type="OrthoDB" id="10250488at2759"/>
<dbReference type="PANTHER" id="PTHR10965:SF0">
    <property type="entry name" value="LARGE RIBOSOMAL SUBUNIT PROTEIN EL38"/>
    <property type="match status" value="1"/>
</dbReference>
<evidence type="ECO:0000313" key="9">
    <source>
        <dbReference type="Proteomes" id="UP000663852"/>
    </source>
</evidence>
<evidence type="ECO:0000313" key="8">
    <source>
        <dbReference type="EMBL" id="CAF1123670.1"/>
    </source>
</evidence>
<evidence type="ECO:0000259" key="7">
    <source>
        <dbReference type="Pfam" id="PF25293"/>
    </source>
</evidence>
<accession>A0A814QSC6</accession>
<keyword evidence="3 6" id="KW-0687">Ribonucleoprotein</keyword>
<evidence type="ECO:0000256" key="6">
    <source>
        <dbReference type="RuleBase" id="RU003445"/>
    </source>
</evidence>
<evidence type="ECO:0000256" key="4">
    <source>
        <dbReference type="ARBA" id="ARBA00035235"/>
    </source>
</evidence>
<name>A0A814QSC6_ADIRI</name>
<dbReference type="GO" id="GO:0022618">
    <property type="term" value="P:protein-RNA complex assembly"/>
    <property type="evidence" value="ECO:0007669"/>
    <property type="project" value="TreeGrafter"/>
</dbReference>
<dbReference type="InterPro" id="IPR058545">
    <property type="entry name" value="Beta-prop_EMC1_1st"/>
</dbReference>
<dbReference type="GO" id="GO:0022625">
    <property type="term" value="C:cytosolic large ribosomal subunit"/>
    <property type="evidence" value="ECO:0007669"/>
    <property type="project" value="TreeGrafter"/>
</dbReference>
<dbReference type="Gene3D" id="3.30.720.90">
    <property type="match status" value="1"/>
</dbReference>
<dbReference type="PANTHER" id="PTHR10965">
    <property type="entry name" value="60S RIBOSOMAL PROTEIN L38"/>
    <property type="match status" value="1"/>
</dbReference>
<evidence type="ECO:0000256" key="1">
    <source>
        <dbReference type="ARBA" id="ARBA00007803"/>
    </source>
</evidence>
<evidence type="ECO:0000256" key="3">
    <source>
        <dbReference type="ARBA" id="ARBA00023274"/>
    </source>
</evidence>
<dbReference type="AlphaFoldDB" id="A0A814QSC6"/>
<dbReference type="Proteomes" id="UP000663852">
    <property type="component" value="Unassembled WGS sequence"/>
</dbReference>
<dbReference type="FunFam" id="3.30.720.90:FF:000001">
    <property type="entry name" value="60S ribosomal protein L38"/>
    <property type="match status" value="1"/>
</dbReference>
<dbReference type="Pfam" id="PF25293">
    <property type="entry name" value="Beta-prop_EMC1_N"/>
    <property type="match status" value="1"/>
</dbReference>
<protein>
    <recommendedName>
        <fullName evidence="4">Large ribosomal subunit protein eL38</fullName>
    </recommendedName>
    <alternativeName>
        <fullName evidence="5">60S ribosomal protein L38</fullName>
    </alternativeName>
</protein>
<reference evidence="8" key="1">
    <citation type="submission" date="2021-02" db="EMBL/GenBank/DDBJ databases">
        <authorList>
            <person name="Nowell W R."/>
        </authorList>
    </citation>
    <scope>NUCLEOTIDE SEQUENCE</scope>
</reference>
<keyword evidence="2 6" id="KW-0689">Ribosomal protein</keyword>